<keyword evidence="8" id="KW-1185">Reference proteome</keyword>
<evidence type="ECO:0000256" key="2">
    <source>
        <dbReference type="ARBA" id="ARBA00008861"/>
    </source>
</evidence>
<keyword evidence="4" id="KW-0012">Acyltransferase</keyword>
<dbReference type="Pfam" id="PF06094">
    <property type="entry name" value="GGACT"/>
    <property type="match status" value="1"/>
</dbReference>
<dbReference type="PANTHER" id="PTHR31544:SF2">
    <property type="entry name" value="AIG2-LIKE PROTEIN D"/>
    <property type="match status" value="1"/>
</dbReference>
<gene>
    <name evidence="7" type="ORF">WN944_000024</name>
</gene>
<dbReference type="AlphaFoldDB" id="A0AAP0MEK5"/>
<dbReference type="Gene3D" id="3.10.490.10">
    <property type="entry name" value="Gamma-glutamyl cyclotransferase-like"/>
    <property type="match status" value="1"/>
</dbReference>
<evidence type="ECO:0000313" key="8">
    <source>
        <dbReference type="Proteomes" id="UP001428341"/>
    </source>
</evidence>
<evidence type="ECO:0000313" key="7">
    <source>
        <dbReference type="EMBL" id="KAK9207678.1"/>
    </source>
</evidence>
<keyword evidence="3" id="KW-0808">Transferase</keyword>
<comment type="similarity">
    <text evidence="2">Belongs to the gamma-glutamylcyclotransferase family.</text>
</comment>
<comment type="function">
    <text evidence="1">Putative gamma-glutamylcyclotransferase.</text>
</comment>
<evidence type="ECO:0000256" key="1">
    <source>
        <dbReference type="ARBA" id="ARBA00002782"/>
    </source>
</evidence>
<protein>
    <recommendedName>
        <fullName evidence="5">Putative gamma-glutamylcyclotransferase</fullName>
    </recommendedName>
</protein>
<dbReference type="CDD" id="cd06661">
    <property type="entry name" value="GGCT_like"/>
    <property type="match status" value="1"/>
</dbReference>
<sequence>MGSASASAVNVVNHNHKHNVFVYGSLLADDVVRVLLKRIPQSSSAILPGYRRFSIKGRVYPAILPVENKHVTGRVRAEFSPSFLSSVLFGISDPELLVLDEFEDFEYQRTTADVSLVDTADKLQVQTYVWTNKNDPNLYGDWDFEEWRRLHMKDFVKMTAGFVEELELPEAKPRVAAYESFYQQNADNSEMS</sequence>
<organism evidence="7 8">
    <name type="scientific">Citrus x changshan-huyou</name>
    <dbReference type="NCBI Taxonomy" id="2935761"/>
    <lineage>
        <taxon>Eukaryota</taxon>
        <taxon>Viridiplantae</taxon>
        <taxon>Streptophyta</taxon>
        <taxon>Embryophyta</taxon>
        <taxon>Tracheophyta</taxon>
        <taxon>Spermatophyta</taxon>
        <taxon>Magnoliopsida</taxon>
        <taxon>eudicotyledons</taxon>
        <taxon>Gunneridae</taxon>
        <taxon>Pentapetalae</taxon>
        <taxon>rosids</taxon>
        <taxon>malvids</taxon>
        <taxon>Sapindales</taxon>
        <taxon>Rutaceae</taxon>
        <taxon>Aurantioideae</taxon>
        <taxon>Citrus</taxon>
    </lineage>
</organism>
<evidence type="ECO:0000259" key="6">
    <source>
        <dbReference type="Pfam" id="PF06094"/>
    </source>
</evidence>
<dbReference type="InterPro" id="IPR009288">
    <property type="entry name" value="AIG2-like_dom"/>
</dbReference>
<dbReference type="InterPro" id="IPR045038">
    <property type="entry name" value="AIG2-like"/>
</dbReference>
<dbReference type="PANTHER" id="PTHR31544">
    <property type="entry name" value="AIG2-LIKE PROTEIN D"/>
    <property type="match status" value="1"/>
</dbReference>
<evidence type="ECO:0000256" key="3">
    <source>
        <dbReference type="ARBA" id="ARBA00022679"/>
    </source>
</evidence>
<comment type="caution">
    <text evidence="7">The sequence shown here is derived from an EMBL/GenBank/DDBJ whole genome shotgun (WGS) entry which is preliminary data.</text>
</comment>
<evidence type="ECO:0000256" key="5">
    <source>
        <dbReference type="ARBA" id="ARBA00030602"/>
    </source>
</evidence>
<reference evidence="7 8" key="1">
    <citation type="submission" date="2024-05" db="EMBL/GenBank/DDBJ databases">
        <title>Haplotype-resolved chromosome-level genome assembly of Huyou (Citrus changshanensis).</title>
        <authorList>
            <person name="Miao C."/>
            <person name="Chen W."/>
            <person name="Wu Y."/>
            <person name="Wang L."/>
            <person name="Zhao S."/>
            <person name="Grierson D."/>
            <person name="Xu C."/>
            <person name="Chen K."/>
        </authorList>
    </citation>
    <scope>NUCLEOTIDE SEQUENCE [LARGE SCALE GENOMIC DNA]</scope>
    <source>
        <strain evidence="7">01-14</strain>
        <tissue evidence="7">Leaf</tissue>
    </source>
</reference>
<dbReference type="Proteomes" id="UP001428341">
    <property type="component" value="Unassembled WGS sequence"/>
</dbReference>
<dbReference type="InterPro" id="IPR013024">
    <property type="entry name" value="GGCT-like"/>
</dbReference>
<dbReference type="InterPro" id="IPR036568">
    <property type="entry name" value="GGCT-like_sf"/>
</dbReference>
<name>A0AAP0MEK5_9ROSI</name>
<proteinExistence type="inferred from homology"/>
<dbReference type="EMBL" id="JBCGBO010000004">
    <property type="protein sequence ID" value="KAK9207678.1"/>
    <property type="molecule type" value="Genomic_DNA"/>
</dbReference>
<dbReference type="GO" id="GO:0016746">
    <property type="term" value="F:acyltransferase activity"/>
    <property type="evidence" value="ECO:0007669"/>
    <property type="project" value="UniProtKB-KW"/>
</dbReference>
<accession>A0AAP0MEK5</accession>
<evidence type="ECO:0000256" key="4">
    <source>
        <dbReference type="ARBA" id="ARBA00023315"/>
    </source>
</evidence>
<dbReference type="SUPFAM" id="SSF110857">
    <property type="entry name" value="Gamma-glutamyl cyclotransferase-like"/>
    <property type="match status" value="1"/>
</dbReference>
<dbReference type="Gene3D" id="6.10.250.210">
    <property type="match status" value="1"/>
</dbReference>
<feature type="domain" description="Gamma-glutamylcyclotransferase AIG2-like" evidence="6">
    <location>
        <begin position="20"/>
        <end position="143"/>
    </location>
</feature>